<organism evidence="1 2">
    <name type="scientific">Paraglaciecola aquimarina</name>
    <dbReference type="NCBI Taxonomy" id="1235557"/>
    <lineage>
        <taxon>Bacteria</taxon>
        <taxon>Pseudomonadati</taxon>
        <taxon>Pseudomonadota</taxon>
        <taxon>Gammaproteobacteria</taxon>
        <taxon>Alteromonadales</taxon>
        <taxon>Alteromonadaceae</taxon>
        <taxon>Paraglaciecola</taxon>
    </lineage>
</organism>
<evidence type="ECO:0000313" key="2">
    <source>
        <dbReference type="Proteomes" id="UP001247805"/>
    </source>
</evidence>
<keyword evidence="2" id="KW-1185">Reference proteome</keyword>
<gene>
    <name evidence="1" type="ORF">RS130_23095</name>
</gene>
<dbReference type="EMBL" id="JAWDIO010000002">
    <property type="protein sequence ID" value="MDU0356394.1"/>
    <property type="molecule type" value="Genomic_DNA"/>
</dbReference>
<accession>A0ABU3T299</accession>
<protein>
    <submittedName>
        <fullName evidence="1">Sel1 repeat family protein</fullName>
    </submittedName>
</protein>
<reference evidence="1 2" key="1">
    <citation type="submission" date="2023-10" db="EMBL/GenBank/DDBJ databases">
        <title>Glaciecola aquimarina strain GGW-M5 nov., isolated from a coastal seawater.</title>
        <authorList>
            <person name="Bayburt H."/>
            <person name="Kim J.M."/>
            <person name="Choi B.J."/>
            <person name="Jeon C.O."/>
        </authorList>
    </citation>
    <scope>NUCLEOTIDE SEQUENCE [LARGE SCALE GENOMIC DNA]</scope>
    <source>
        <strain evidence="1 2">KCTC 32108</strain>
    </source>
</reference>
<sequence length="470" mass="53979">MTHALIGKFRPQQIGAIFGLLCLYVQSCFANEPWQIIVLPDTNYRTPLELPPLADLHSAISQGLTTALSKDDFDVLHGPYLGLANCIIEDCSQLTDNRIKRAALSSGKEVNLALLYQLTAYSQRQSHSQYWHFSLSGRLLDLQTSIQQDSFEVDSLVPLPLQDCINECLTSWLNQHLQLLAQDLGAVLSEKLNAFPRRFRYLLNLHQFSSTELQRIDQYLKQLDGYVADTLLADTLSNSAERPAKINRSYQYTSELTASQLSLKLEQLDQFSSQSLHFEYDNTTRRFDLTTQSLESWTANLQNSAPWTTMTTFFSALFSNPSLEPDPTPQPETTNTHSAAVEMTEAVVEKEETEQHKQSRRELQTWQQATSVNTLQAYQQYLNVWPQGQHAILAQAAVNSFQDDENQWQQARRQNDSQAYQTYLNTKLDGKYRQQAKQQLAVLREQQQLRQKKQQINTLADKFYFQEKDY</sequence>
<comment type="caution">
    <text evidence="1">The sequence shown here is derived from an EMBL/GenBank/DDBJ whole genome shotgun (WGS) entry which is preliminary data.</text>
</comment>
<dbReference type="Proteomes" id="UP001247805">
    <property type="component" value="Unassembled WGS sequence"/>
</dbReference>
<dbReference type="RefSeq" id="WP_316027880.1">
    <property type="nucleotide sequence ID" value="NZ_JAWDIO010000002.1"/>
</dbReference>
<proteinExistence type="predicted"/>
<evidence type="ECO:0000313" key="1">
    <source>
        <dbReference type="EMBL" id="MDU0356394.1"/>
    </source>
</evidence>
<name>A0ABU3T299_9ALTE</name>